<organism evidence="1 2">
    <name type="scientific">Novipirellula caenicola</name>
    <dbReference type="NCBI Taxonomy" id="1536901"/>
    <lineage>
        <taxon>Bacteria</taxon>
        <taxon>Pseudomonadati</taxon>
        <taxon>Planctomycetota</taxon>
        <taxon>Planctomycetia</taxon>
        <taxon>Pirellulales</taxon>
        <taxon>Pirellulaceae</taxon>
        <taxon>Novipirellula</taxon>
    </lineage>
</organism>
<evidence type="ECO:0000313" key="1">
    <source>
        <dbReference type="EMBL" id="GAA5510308.1"/>
    </source>
</evidence>
<gene>
    <name evidence="1" type="ORF">Rcae01_05816</name>
</gene>
<dbReference type="Proteomes" id="UP001416858">
    <property type="component" value="Unassembled WGS sequence"/>
</dbReference>
<comment type="caution">
    <text evidence="1">The sequence shown here is derived from an EMBL/GenBank/DDBJ whole genome shotgun (WGS) entry which is preliminary data.</text>
</comment>
<proteinExistence type="predicted"/>
<reference evidence="1 2" key="1">
    <citation type="submission" date="2024-02" db="EMBL/GenBank/DDBJ databases">
        <title>Rhodopirellula caenicola NBRC 110016.</title>
        <authorList>
            <person name="Ichikawa N."/>
            <person name="Katano-Makiyama Y."/>
            <person name="Hidaka K."/>
        </authorList>
    </citation>
    <scope>NUCLEOTIDE SEQUENCE [LARGE SCALE GENOMIC DNA]</scope>
    <source>
        <strain evidence="1 2">NBRC 110016</strain>
    </source>
</reference>
<name>A0ABP9W321_9BACT</name>
<evidence type="ECO:0008006" key="3">
    <source>
        <dbReference type="Google" id="ProtNLM"/>
    </source>
</evidence>
<protein>
    <recommendedName>
        <fullName evidence="3">Secreted protein</fullName>
    </recommendedName>
</protein>
<evidence type="ECO:0000313" key="2">
    <source>
        <dbReference type="Proteomes" id="UP001416858"/>
    </source>
</evidence>
<sequence>MRTTLGIVMPCCSVCSRGRIKCLTPAHQVQEVGKKNEKMCASASERMVIAHSFCAFSKCVSDPVETHLARQNTG</sequence>
<dbReference type="EMBL" id="BAABRO010000021">
    <property type="protein sequence ID" value="GAA5510308.1"/>
    <property type="molecule type" value="Genomic_DNA"/>
</dbReference>
<keyword evidence="2" id="KW-1185">Reference proteome</keyword>
<accession>A0ABP9W321</accession>